<dbReference type="PROSITE" id="PS00194">
    <property type="entry name" value="THIOREDOXIN_1"/>
    <property type="match status" value="1"/>
</dbReference>
<comment type="caution">
    <text evidence="6">The sequence shown here is derived from an EMBL/GenBank/DDBJ whole genome shotgun (WGS) entry which is preliminary data.</text>
</comment>
<organism evidence="6 7">
    <name type="scientific">Sneathiella chungangensis</name>
    <dbReference type="NCBI Taxonomy" id="1418234"/>
    <lineage>
        <taxon>Bacteria</taxon>
        <taxon>Pseudomonadati</taxon>
        <taxon>Pseudomonadota</taxon>
        <taxon>Alphaproteobacteria</taxon>
        <taxon>Sneathiellales</taxon>
        <taxon>Sneathiellaceae</taxon>
        <taxon>Sneathiella</taxon>
    </lineage>
</organism>
<dbReference type="InterPro" id="IPR050553">
    <property type="entry name" value="Thioredoxin_ResA/DsbE_sf"/>
</dbReference>
<dbReference type="PANTHER" id="PTHR42852:SF6">
    <property type="entry name" value="THIOL:DISULFIDE INTERCHANGE PROTEIN DSBE"/>
    <property type="match status" value="1"/>
</dbReference>
<keyword evidence="4" id="KW-0676">Redox-active center</keyword>
<dbReference type="EMBL" id="WTVA01000015">
    <property type="protein sequence ID" value="MZR24223.1"/>
    <property type="molecule type" value="Genomic_DNA"/>
</dbReference>
<dbReference type="RefSeq" id="WP_161340676.1">
    <property type="nucleotide sequence ID" value="NZ_JBHSDG010000003.1"/>
</dbReference>
<gene>
    <name evidence="6" type="ORF">GQF03_17950</name>
</gene>
<feature type="domain" description="Thioredoxin" evidence="5">
    <location>
        <begin position="46"/>
        <end position="188"/>
    </location>
</feature>
<protein>
    <submittedName>
        <fullName evidence="6">Redoxin family protein</fullName>
    </submittedName>
</protein>
<accession>A0A845MJI1</accession>
<keyword evidence="2" id="KW-0201">Cytochrome c-type biogenesis</keyword>
<evidence type="ECO:0000256" key="1">
    <source>
        <dbReference type="ARBA" id="ARBA00004196"/>
    </source>
</evidence>
<dbReference type="Gene3D" id="3.40.30.10">
    <property type="entry name" value="Glutaredoxin"/>
    <property type="match status" value="1"/>
</dbReference>
<sequence>MMNKPMKVTGLLFLLTFTGLVAGTSTAFSENLNALLTGEMQNFAPYETPRAFKDFTFLNSEGAEETLSDHRGKVVLINFWATWCAPCRKEMPSLDRLQGEMGGDDFEVLAIGQDLQGMEKVTGFFKKLGIRNLAPRNDKTVKSGRDSGVFGLPASILLNRDGEEIGRLVGPAEWDSPEAKALIRHIIDGS</sequence>
<reference evidence="6 7" key="1">
    <citation type="journal article" date="2014" name="Int. J. Syst. Evol. Microbiol.">
        <title>Sneathiella chungangensis sp. nov., isolated from a marine sand, and emended description of the genus Sneathiella.</title>
        <authorList>
            <person name="Siamphan C."/>
            <person name="Kim H."/>
            <person name="Lee J.S."/>
            <person name="Kim W."/>
        </authorList>
    </citation>
    <scope>NUCLEOTIDE SEQUENCE [LARGE SCALE GENOMIC DNA]</scope>
    <source>
        <strain evidence="6 7">KCTC 32476</strain>
    </source>
</reference>
<dbReference type="InterPro" id="IPR036249">
    <property type="entry name" value="Thioredoxin-like_sf"/>
</dbReference>
<proteinExistence type="predicted"/>
<dbReference type="GO" id="GO:0017004">
    <property type="term" value="P:cytochrome complex assembly"/>
    <property type="evidence" value="ECO:0007669"/>
    <property type="project" value="UniProtKB-KW"/>
</dbReference>
<evidence type="ECO:0000259" key="5">
    <source>
        <dbReference type="PROSITE" id="PS51352"/>
    </source>
</evidence>
<evidence type="ECO:0000313" key="7">
    <source>
        <dbReference type="Proteomes" id="UP000445696"/>
    </source>
</evidence>
<evidence type="ECO:0000313" key="6">
    <source>
        <dbReference type="EMBL" id="MZR24223.1"/>
    </source>
</evidence>
<dbReference type="GO" id="GO:0015036">
    <property type="term" value="F:disulfide oxidoreductase activity"/>
    <property type="evidence" value="ECO:0007669"/>
    <property type="project" value="UniProtKB-ARBA"/>
</dbReference>
<keyword evidence="3" id="KW-1015">Disulfide bond</keyword>
<dbReference type="InterPro" id="IPR017937">
    <property type="entry name" value="Thioredoxin_CS"/>
</dbReference>
<evidence type="ECO:0000256" key="3">
    <source>
        <dbReference type="ARBA" id="ARBA00023157"/>
    </source>
</evidence>
<keyword evidence="7" id="KW-1185">Reference proteome</keyword>
<evidence type="ECO:0000256" key="2">
    <source>
        <dbReference type="ARBA" id="ARBA00022748"/>
    </source>
</evidence>
<dbReference type="InterPro" id="IPR013766">
    <property type="entry name" value="Thioredoxin_domain"/>
</dbReference>
<dbReference type="AlphaFoldDB" id="A0A845MJI1"/>
<dbReference type="GO" id="GO:0030313">
    <property type="term" value="C:cell envelope"/>
    <property type="evidence" value="ECO:0007669"/>
    <property type="project" value="UniProtKB-SubCell"/>
</dbReference>
<name>A0A845MJI1_9PROT</name>
<dbReference type="SUPFAM" id="SSF52833">
    <property type="entry name" value="Thioredoxin-like"/>
    <property type="match status" value="1"/>
</dbReference>
<dbReference type="PANTHER" id="PTHR42852">
    <property type="entry name" value="THIOL:DISULFIDE INTERCHANGE PROTEIN DSBE"/>
    <property type="match status" value="1"/>
</dbReference>
<dbReference type="PROSITE" id="PS51352">
    <property type="entry name" value="THIOREDOXIN_2"/>
    <property type="match status" value="1"/>
</dbReference>
<comment type="subcellular location">
    <subcellularLocation>
        <location evidence="1">Cell envelope</location>
    </subcellularLocation>
</comment>
<dbReference type="CDD" id="cd02966">
    <property type="entry name" value="TlpA_like_family"/>
    <property type="match status" value="1"/>
</dbReference>
<dbReference type="OrthoDB" id="9799347at2"/>
<evidence type="ECO:0000256" key="4">
    <source>
        <dbReference type="ARBA" id="ARBA00023284"/>
    </source>
</evidence>
<dbReference type="InterPro" id="IPR013740">
    <property type="entry name" value="Redoxin"/>
</dbReference>
<dbReference type="Proteomes" id="UP000445696">
    <property type="component" value="Unassembled WGS sequence"/>
</dbReference>
<dbReference type="Pfam" id="PF08534">
    <property type="entry name" value="Redoxin"/>
    <property type="match status" value="1"/>
</dbReference>